<organism evidence="8 9">
    <name type="scientific">Penicillium steckii</name>
    <dbReference type="NCBI Taxonomy" id="303698"/>
    <lineage>
        <taxon>Eukaryota</taxon>
        <taxon>Fungi</taxon>
        <taxon>Dikarya</taxon>
        <taxon>Ascomycota</taxon>
        <taxon>Pezizomycotina</taxon>
        <taxon>Eurotiomycetes</taxon>
        <taxon>Eurotiomycetidae</taxon>
        <taxon>Eurotiales</taxon>
        <taxon>Aspergillaceae</taxon>
        <taxon>Penicillium</taxon>
    </lineage>
</organism>
<feature type="compositionally biased region" description="Polar residues" evidence="6">
    <location>
        <begin position="289"/>
        <end position="299"/>
    </location>
</feature>
<dbReference type="Proteomes" id="UP000191285">
    <property type="component" value="Unassembled WGS sequence"/>
</dbReference>
<dbReference type="InterPro" id="IPR018247">
    <property type="entry name" value="EF_Hand_1_Ca_BS"/>
</dbReference>
<accession>A0A1V6U0L2</accession>
<feature type="region of interest" description="Disordered" evidence="6">
    <location>
        <begin position="749"/>
        <end position="813"/>
    </location>
</feature>
<evidence type="ECO:0000256" key="5">
    <source>
        <dbReference type="SAM" id="Coils"/>
    </source>
</evidence>
<feature type="compositionally biased region" description="Basic and acidic residues" evidence="6">
    <location>
        <begin position="2502"/>
        <end position="2515"/>
    </location>
</feature>
<evidence type="ECO:0000256" key="6">
    <source>
        <dbReference type="SAM" id="MobiDB-lite"/>
    </source>
</evidence>
<dbReference type="GO" id="GO:0005975">
    <property type="term" value="P:carbohydrate metabolic process"/>
    <property type="evidence" value="ECO:0007669"/>
    <property type="project" value="InterPro"/>
</dbReference>
<feature type="compositionally biased region" description="Acidic residues" evidence="6">
    <location>
        <begin position="1634"/>
        <end position="1648"/>
    </location>
</feature>
<feature type="compositionally biased region" description="Acidic residues" evidence="6">
    <location>
        <begin position="1448"/>
        <end position="1458"/>
    </location>
</feature>
<protein>
    <submittedName>
        <fullName evidence="8">Uncharacterized protein</fullName>
    </submittedName>
</protein>
<feature type="coiled-coil region" evidence="5">
    <location>
        <begin position="1776"/>
        <end position="1810"/>
    </location>
</feature>
<evidence type="ECO:0000256" key="4">
    <source>
        <dbReference type="RuleBase" id="RU004335"/>
    </source>
</evidence>
<dbReference type="SUPFAM" id="SSF51445">
    <property type="entry name" value="(Trans)glycosidases"/>
    <property type="match status" value="1"/>
</dbReference>
<evidence type="ECO:0000313" key="8">
    <source>
        <dbReference type="EMBL" id="OQE32082.1"/>
    </source>
</evidence>
<comment type="similarity">
    <text evidence="1 4">Belongs to the glycosyl hydrolase 17 family.</text>
</comment>
<feature type="region of interest" description="Disordered" evidence="6">
    <location>
        <begin position="1271"/>
        <end position="1543"/>
    </location>
</feature>
<feature type="compositionally biased region" description="Polar residues" evidence="6">
    <location>
        <begin position="1386"/>
        <end position="1396"/>
    </location>
</feature>
<evidence type="ECO:0000256" key="2">
    <source>
        <dbReference type="ARBA" id="ARBA00022801"/>
    </source>
</evidence>
<feature type="region of interest" description="Disordered" evidence="6">
    <location>
        <begin position="286"/>
        <end position="383"/>
    </location>
</feature>
<dbReference type="EMBL" id="MLKD01000001">
    <property type="protein sequence ID" value="OQE32082.1"/>
    <property type="molecule type" value="Genomic_DNA"/>
</dbReference>
<dbReference type="PANTHER" id="PTHR32083:SF0">
    <property type="entry name" value="CILIA AND FLAGELLA-ASSOCIATED PROTEIN 58"/>
    <property type="match status" value="1"/>
</dbReference>
<feature type="compositionally biased region" description="Basic and acidic residues" evidence="6">
    <location>
        <begin position="994"/>
        <end position="1006"/>
    </location>
</feature>
<feature type="compositionally biased region" description="Acidic residues" evidence="6">
    <location>
        <begin position="2480"/>
        <end position="2500"/>
    </location>
</feature>
<feature type="compositionally biased region" description="Basic and acidic residues" evidence="6">
    <location>
        <begin position="1318"/>
        <end position="1329"/>
    </location>
</feature>
<feature type="compositionally biased region" description="Basic and acidic residues" evidence="6">
    <location>
        <begin position="314"/>
        <end position="326"/>
    </location>
</feature>
<feature type="region of interest" description="Disordered" evidence="6">
    <location>
        <begin position="994"/>
        <end position="1070"/>
    </location>
</feature>
<feature type="compositionally biased region" description="Polar residues" evidence="6">
    <location>
        <begin position="2395"/>
        <end position="2409"/>
    </location>
</feature>
<gene>
    <name evidence="8" type="ORF">PENSTE_c001G01618</name>
</gene>
<dbReference type="InterPro" id="IPR017853">
    <property type="entry name" value="GH"/>
</dbReference>
<dbReference type="STRING" id="303698.A0A1V6U0L2"/>
<feature type="compositionally biased region" description="Pro residues" evidence="6">
    <location>
        <begin position="755"/>
        <end position="765"/>
    </location>
</feature>
<keyword evidence="3 5" id="KW-0175">Coiled coil</keyword>
<feature type="compositionally biased region" description="Acidic residues" evidence="6">
    <location>
        <begin position="1211"/>
        <end position="1220"/>
    </location>
</feature>
<dbReference type="GO" id="GO:0004553">
    <property type="term" value="F:hydrolase activity, hydrolyzing O-glycosyl compounds"/>
    <property type="evidence" value="ECO:0007669"/>
    <property type="project" value="InterPro"/>
</dbReference>
<feature type="compositionally biased region" description="Low complexity" evidence="6">
    <location>
        <begin position="1622"/>
        <end position="1633"/>
    </location>
</feature>
<feature type="signal peptide" evidence="7">
    <location>
        <begin position="1"/>
        <end position="19"/>
    </location>
</feature>
<dbReference type="OrthoDB" id="1293114at2759"/>
<feature type="chain" id="PRO_5013184190" evidence="7">
    <location>
        <begin position="20"/>
        <end position="2515"/>
    </location>
</feature>
<keyword evidence="7" id="KW-0732">Signal</keyword>
<feature type="region of interest" description="Disordered" evidence="6">
    <location>
        <begin position="2166"/>
        <end position="2204"/>
    </location>
</feature>
<feature type="compositionally biased region" description="Polar residues" evidence="6">
    <location>
        <begin position="369"/>
        <end position="383"/>
    </location>
</feature>
<name>A0A1V6U0L2_9EURO</name>
<feature type="compositionally biased region" description="Polar residues" evidence="6">
    <location>
        <begin position="2188"/>
        <end position="2199"/>
    </location>
</feature>
<feature type="compositionally biased region" description="Low complexity" evidence="6">
    <location>
        <begin position="2166"/>
        <end position="2182"/>
    </location>
</feature>
<feature type="compositionally biased region" description="Polar residues" evidence="6">
    <location>
        <begin position="1354"/>
        <end position="1365"/>
    </location>
</feature>
<feature type="compositionally biased region" description="Polar residues" evidence="6">
    <location>
        <begin position="1035"/>
        <end position="1047"/>
    </location>
</feature>
<feature type="compositionally biased region" description="Low complexity" evidence="6">
    <location>
        <begin position="300"/>
        <end position="311"/>
    </location>
</feature>
<feature type="compositionally biased region" description="Low complexity" evidence="6">
    <location>
        <begin position="330"/>
        <end position="352"/>
    </location>
</feature>
<dbReference type="GO" id="GO:0005856">
    <property type="term" value="C:cytoskeleton"/>
    <property type="evidence" value="ECO:0007669"/>
    <property type="project" value="TreeGrafter"/>
</dbReference>
<evidence type="ECO:0000256" key="3">
    <source>
        <dbReference type="ARBA" id="ARBA00023054"/>
    </source>
</evidence>
<feature type="coiled-coil region" evidence="5">
    <location>
        <begin position="1871"/>
        <end position="2010"/>
    </location>
</feature>
<feature type="compositionally biased region" description="Low complexity" evidence="6">
    <location>
        <begin position="1010"/>
        <end position="1027"/>
    </location>
</feature>
<feature type="region of interest" description="Disordered" evidence="6">
    <location>
        <begin position="1622"/>
        <end position="1663"/>
    </location>
</feature>
<feature type="compositionally biased region" description="Basic and acidic residues" evidence="6">
    <location>
        <begin position="611"/>
        <end position="621"/>
    </location>
</feature>
<feature type="region of interest" description="Disordered" evidence="6">
    <location>
        <begin position="1191"/>
        <end position="1246"/>
    </location>
</feature>
<proteinExistence type="inferred from homology"/>
<dbReference type="PANTHER" id="PTHR32083">
    <property type="entry name" value="CILIA AND FLAGELLA-ASSOCIATED PROTEIN 58-RELATED"/>
    <property type="match status" value="1"/>
</dbReference>
<dbReference type="Pfam" id="PF00332">
    <property type="entry name" value="Glyco_hydro_17"/>
    <property type="match status" value="1"/>
</dbReference>
<evidence type="ECO:0000313" key="9">
    <source>
        <dbReference type="Proteomes" id="UP000191285"/>
    </source>
</evidence>
<dbReference type="PROSITE" id="PS00018">
    <property type="entry name" value="EF_HAND_1"/>
    <property type="match status" value="1"/>
</dbReference>
<feature type="region of interest" description="Disordered" evidence="6">
    <location>
        <begin position="2341"/>
        <end position="2515"/>
    </location>
</feature>
<evidence type="ECO:0000256" key="7">
    <source>
        <dbReference type="SAM" id="SignalP"/>
    </source>
</evidence>
<feature type="coiled-coil region" evidence="5">
    <location>
        <begin position="2037"/>
        <end position="2064"/>
    </location>
</feature>
<feature type="compositionally biased region" description="Polar residues" evidence="6">
    <location>
        <begin position="2346"/>
        <end position="2359"/>
    </location>
</feature>
<feature type="region of interest" description="Disordered" evidence="6">
    <location>
        <begin position="2119"/>
        <end position="2142"/>
    </location>
</feature>
<feature type="coiled-coil region" evidence="5">
    <location>
        <begin position="2216"/>
        <end position="2243"/>
    </location>
</feature>
<feature type="compositionally biased region" description="Basic and acidic residues" evidence="6">
    <location>
        <begin position="2423"/>
        <end position="2440"/>
    </location>
</feature>
<reference evidence="9" key="1">
    <citation type="journal article" date="2017" name="Nat. Microbiol.">
        <title>Global analysis of biosynthetic gene clusters reveals vast potential of secondary metabolite production in Penicillium species.</title>
        <authorList>
            <person name="Nielsen J.C."/>
            <person name="Grijseels S."/>
            <person name="Prigent S."/>
            <person name="Ji B."/>
            <person name="Dainat J."/>
            <person name="Nielsen K.F."/>
            <person name="Frisvad J.C."/>
            <person name="Workman M."/>
            <person name="Nielsen J."/>
        </authorList>
    </citation>
    <scope>NUCLEOTIDE SEQUENCE [LARGE SCALE GENOMIC DNA]</scope>
    <source>
        <strain evidence="9">IBT 24891</strain>
    </source>
</reference>
<sequence>MRISSIVTFLLAAAPAVTARGTLGFSLGDKMPNGDCKGKKDYVHDFNKLKDLTSLVRTYSGSECETPKYVLPAAADSNFKVVLGIWVGKQHKDDDSTNDPSFLKDFAALKEYIPKHPDAVEAITVGSETLYRGDLTGPQLHKYISTVKKAFPNIPVGTADSWNKFADGTADDLFTTDTDENPMVTYVLANAFAYWQGTAADKAHKTYFDDMSGAMKHIQKITGDKASKIKVINGETGWPTNGGTDYEAAKAGTKNAETFWKQGVCGMLAWGVDLFYFEAFDESWKPDSTGDNGQPQNLDPSVSSASSATSPPFHPKDARNRRDDSRLATAPSLFLSSPSSGDASPSDPGSPSQRESPSITLEPPPLPFFSTNRRPVESLTASPENTRAESSVYYTTAWGSPYAAPSTRRLSLTLSQYAGIDRGSGASSPASSVANAELRRASVAVNSGGFEGSVDQGGKSIRDFTQDWINQYLSGQPRTERSNWLSDDSGSEAPSFFTAKNHLADDLSDDWLGLEDNTRDNDLLKTPTLSDFVGKRAAARAKGKKNAHKRTDTLRQEDFWGFAYDKEPTKHTMSDTKESHPPGEVIFDAESPEEKPLPAPPAANVDENAKSEKIEELKPEPINRSAAQTPRRRKKLAWRGKACIIDIPVDDLRGSEQSGIKLLTPADVEARMKKWEDEGYDIRGFTIGDTNDSSQPTELGGLSRALYPDPAELWEETRGQKAHIQFPDKAVWDDYVNELQEAKLRALGVDFGQPDPQPSISPAPPSTSQTPFPGLVGSPPIPTTSAGSNPLAPIHPFSPHFGQSTATTSGGIGSLASPASQFSVQTPFMGMEQGMMPGFPFQFQPTPPAQGTMTPQSLINLRQASGSGAPGGLHNFNSIMSPVSPFNDQAGFHSGFEGKNDFDDQFANVGHDQGLPYQTPQTPVNAPDHFHASNVEIAHPTPRGHGHNLSETLQRGLDQMNHSDYHLEQSVDRQLEEDDHALNATMLKSRWAMPEHDQHQMHDPSRHPSHSFSQQQHQFYHDQFGQQNNHEGSDIDTNPSLAGTPQTRGVLPDHGGWHNAKPSHDSFGHQSKLSVSSLNVDAKEFDPTASFGSQAAPFANNTFQFGGMNQGFGFAPPPAPFAPNGMMGDHVDHNPAPKPSTFKFSTASFNVDAPVFNPGGSINSNASLSSERPDANKPKIFGDIDINEIAKPSKQSKAIPIVRPDESEPTKDEEDVEDADQNNGRPVPTDRHKRARRGIGHAEGEARYSISTHPLGETGNAQASNTLHPVAEGKENASPGEAPIERKATPTSEAETWTLFDYKTEGGAARSHTASPVHAEHTEETKENTKQPQRKRSADGLQVDANASAHAPSDSKSSAKSTMLSATAKPFEFKPAVPNFVPTSVPPSSFGESTRASAEPESKPVQKKPTGGLMASRFATASPPKPQQSSVEPEKTPARQQHRGFHDESDDGSLDGDELNAVMDQLNDDSDVGIMRQTTPLPRQLISDSVGGPTKERQFGPAEGRSEAPSPSPGGGPKTHKLSIPQIGSDDDAQSNITFSPPKSIVSRLQSPVRRLVTENDHVSDWDDMISSGEDEKFFNRNRFFDRRINDLVGSAIDDRLSPMERALAVIQTSVATIASGSASRRAIRSVSGDVEDSDADDEDDGEEHEGSTRDRSPHHMRDRKLDMLKSVVTEALLTHDLPHRNIQHSSHSEMALLKESIAELQALTIKKLAQDPVGDMREILEETLARQLAQQTPRLSEAEEIGADSLMMQIDGLKSMLRIADERAEAEYKARREASDSVLELQRLLKIAEEDAARHSAAAENAETRFLHFKEEKMPHLEKMQFRTESLTEESETLKVTIAELSSKNIALEGTLDEYRVSSDHFRRQLETTKEENKSLHETVDHLRTRIEDSLVARQNLTEKFDRLQNDMVTVTSDVTTEQASWRRKEEEQSAKYNELLASHARELKLREQLEQEVAELAKQEREAAKIKFIHEQSQQENVKLEETIATLRAENHDLQVTSARFEREFNEARESSRVEIQRTRTAMEADIEASNSQVNIVRAELEAQIIRLQSQLDGVRMDADTSRERYEMLLEEANETKITSLAAAKESRELALDDQRKTHERVLNDLRERHARALHNSSEDRTRGEAHMTDRLALSDDKVKHLQDRVQHLEEKLELAQSAARHAAAAAKGKAPAQAPVPSAPTHASSPSMSFNKGSHEPERISPQALRESIFVLQDQLQQRETRIEELESEVSSFDKDAPNKIKEKDTEINWLRELLGVRIDDLQDIIKTVSQPNFNQHAVRDAAIRLKANLQMQQQERERALTGNALPSLSDIAASPRALPLAAAAAWGNWRKGRDGANGSESTPSKSSNAGTFLSGLLTPPSSHVRPNAPHSSGPGRSTFESRPLRGINSTPRRGSTRQETTIAEPPKTPPLLRRSSYDHDAEPGNYEERDFAADDIESTVGGMVSASPKDTGDGPFGPQITSDADALAEIGDQYDEDEGEETETEVEAETQNEIESRQIEPEVHAAI</sequence>
<dbReference type="Gene3D" id="3.20.20.80">
    <property type="entry name" value="Glycosidases"/>
    <property type="match status" value="1"/>
</dbReference>
<feature type="compositionally biased region" description="Basic and acidic residues" evidence="6">
    <location>
        <begin position="2123"/>
        <end position="2142"/>
    </location>
</feature>
<keyword evidence="9" id="KW-1185">Reference proteome</keyword>
<dbReference type="InterPro" id="IPR000490">
    <property type="entry name" value="Glyco_hydro_17"/>
</dbReference>
<evidence type="ECO:0000256" key="1">
    <source>
        <dbReference type="ARBA" id="ARBA00008773"/>
    </source>
</evidence>
<feature type="region of interest" description="Disordered" evidence="6">
    <location>
        <begin position="611"/>
        <end position="633"/>
    </location>
</feature>
<feature type="compositionally biased region" description="Basic and acidic residues" evidence="6">
    <location>
        <begin position="1649"/>
        <end position="1663"/>
    </location>
</feature>
<keyword evidence="2" id="KW-0378">Hydrolase</keyword>
<comment type="caution">
    <text evidence="8">The sequence shown here is derived from an EMBL/GenBank/DDBJ whole genome shotgun (WGS) entry which is preliminary data.</text>
</comment>